<dbReference type="SUPFAM" id="SSF48576">
    <property type="entry name" value="Terpenoid synthases"/>
    <property type="match status" value="1"/>
</dbReference>
<dbReference type="OrthoDB" id="2861623at2759"/>
<dbReference type="InterPro" id="IPR034686">
    <property type="entry name" value="Terpene_cyclase-like_2"/>
</dbReference>
<organism evidence="7 8">
    <name type="scientific">Daedalea quercina L-15889</name>
    <dbReference type="NCBI Taxonomy" id="1314783"/>
    <lineage>
        <taxon>Eukaryota</taxon>
        <taxon>Fungi</taxon>
        <taxon>Dikarya</taxon>
        <taxon>Basidiomycota</taxon>
        <taxon>Agaricomycotina</taxon>
        <taxon>Agaricomycetes</taxon>
        <taxon>Polyporales</taxon>
        <taxon>Fomitopsis</taxon>
    </lineage>
</organism>
<dbReference type="GO" id="GO:0008299">
    <property type="term" value="P:isoprenoid biosynthetic process"/>
    <property type="evidence" value="ECO:0007669"/>
    <property type="project" value="UniProtKB-ARBA"/>
</dbReference>
<dbReference type="SFLD" id="SFLDG01020">
    <property type="entry name" value="Terpene_Cyclase_Like_2"/>
    <property type="match status" value="1"/>
</dbReference>
<dbReference type="EC" id="4.2.3.-" evidence="6"/>
<comment type="similarity">
    <text evidence="2 6">Belongs to the terpene synthase family.</text>
</comment>
<keyword evidence="8" id="KW-1185">Reference proteome</keyword>
<evidence type="ECO:0000313" key="7">
    <source>
        <dbReference type="EMBL" id="KZT69920.1"/>
    </source>
</evidence>
<evidence type="ECO:0000256" key="5">
    <source>
        <dbReference type="ARBA" id="ARBA00023239"/>
    </source>
</evidence>
<dbReference type="InterPro" id="IPR008949">
    <property type="entry name" value="Isoprenoid_synthase_dom_sf"/>
</dbReference>
<name>A0A165QTT6_9APHY</name>
<evidence type="ECO:0000256" key="1">
    <source>
        <dbReference type="ARBA" id="ARBA00001946"/>
    </source>
</evidence>
<dbReference type="EMBL" id="KV429054">
    <property type="protein sequence ID" value="KZT69920.1"/>
    <property type="molecule type" value="Genomic_DNA"/>
</dbReference>
<dbReference type="PANTHER" id="PTHR35201:SF4">
    <property type="entry name" value="BETA-PINACENE SYNTHASE-RELATED"/>
    <property type="match status" value="1"/>
</dbReference>
<keyword evidence="3 6" id="KW-0479">Metal-binding</keyword>
<dbReference type="STRING" id="1314783.A0A165QTT6"/>
<evidence type="ECO:0000256" key="4">
    <source>
        <dbReference type="ARBA" id="ARBA00022842"/>
    </source>
</evidence>
<dbReference type="Gene3D" id="1.10.600.10">
    <property type="entry name" value="Farnesyl Diphosphate Synthase"/>
    <property type="match status" value="1"/>
</dbReference>
<dbReference type="GO" id="GO:0010333">
    <property type="term" value="F:terpene synthase activity"/>
    <property type="evidence" value="ECO:0007669"/>
    <property type="project" value="InterPro"/>
</dbReference>
<evidence type="ECO:0000256" key="6">
    <source>
        <dbReference type="RuleBase" id="RU366034"/>
    </source>
</evidence>
<proteinExistence type="inferred from homology"/>
<comment type="cofactor">
    <cofactor evidence="1 6">
        <name>Mg(2+)</name>
        <dbReference type="ChEBI" id="CHEBI:18420"/>
    </cofactor>
</comment>
<reference evidence="7 8" key="1">
    <citation type="journal article" date="2016" name="Mol. Biol. Evol.">
        <title>Comparative Genomics of Early-Diverging Mushroom-Forming Fungi Provides Insights into the Origins of Lignocellulose Decay Capabilities.</title>
        <authorList>
            <person name="Nagy L.G."/>
            <person name="Riley R."/>
            <person name="Tritt A."/>
            <person name="Adam C."/>
            <person name="Daum C."/>
            <person name="Floudas D."/>
            <person name="Sun H."/>
            <person name="Yadav J.S."/>
            <person name="Pangilinan J."/>
            <person name="Larsson K.H."/>
            <person name="Matsuura K."/>
            <person name="Barry K."/>
            <person name="Labutti K."/>
            <person name="Kuo R."/>
            <person name="Ohm R.A."/>
            <person name="Bhattacharya S.S."/>
            <person name="Shirouzu T."/>
            <person name="Yoshinaga Y."/>
            <person name="Martin F.M."/>
            <person name="Grigoriev I.V."/>
            <person name="Hibbett D.S."/>
        </authorList>
    </citation>
    <scope>NUCLEOTIDE SEQUENCE [LARGE SCALE GENOMIC DNA]</scope>
    <source>
        <strain evidence="7 8">L-15889</strain>
    </source>
</reference>
<sequence length="340" mass="38484">MSSSTASSSPAPTKIIIPDLVSHCTIPVRCNRHNKQASVESKQWLFCGGNLNQKARDSFHGLKAGYLTSMCYPLAGYPQLRVCCDFMNYLFHLDNISDEMDHSGTLGTAVKVMDPLYHPSSSHPTSRVGKMTKDYWRRLIQTASPGAQQRFIETFDMFFQAITEQAKDRANGVIPDLESYIAIRRDTSGCKPCWALVEYANNLDLPWEVMDHPIIRGLGEAANDLVTWSNDIFSFNVEQSKGDTHNMIIVVQKQQGLDLQSAVDFVGDLCKHSIDRFHFLRENLPSWDPEIDRQVAIYVDGLADWITGSLKWSFESERYFGKQGLEVKRTRVVALLPRRA</sequence>
<dbReference type="Pfam" id="PF19086">
    <property type="entry name" value="Terpene_syn_C_2"/>
    <property type="match status" value="1"/>
</dbReference>
<dbReference type="SFLD" id="SFLDS00005">
    <property type="entry name" value="Isoprenoid_Synthase_Type_I"/>
    <property type="match status" value="1"/>
</dbReference>
<evidence type="ECO:0000256" key="2">
    <source>
        <dbReference type="ARBA" id="ARBA00006333"/>
    </source>
</evidence>
<dbReference type="PANTHER" id="PTHR35201">
    <property type="entry name" value="TERPENE SYNTHASE"/>
    <property type="match status" value="1"/>
</dbReference>
<gene>
    <name evidence="7" type="ORF">DAEQUDRAFT_737681</name>
</gene>
<evidence type="ECO:0000313" key="8">
    <source>
        <dbReference type="Proteomes" id="UP000076727"/>
    </source>
</evidence>
<dbReference type="Proteomes" id="UP000076727">
    <property type="component" value="Unassembled WGS sequence"/>
</dbReference>
<keyword evidence="4 6" id="KW-0460">Magnesium</keyword>
<accession>A0A165QTT6</accession>
<protein>
    <recommendedName>
        <fullName evidence="6">Terpene synthase</fullName>
        <ecNumber evidence="6">4.2.3.-</ecNumber>
    </recommendedName>
</protein>
<evidence type="ECO:0000256" key="3">
    <source>
        <dbReference type="ARBA" id="ARBA00022723"/>
    </source>
</evidence>
<dbReference type="AlphaFoldDB" id="A0A165QTT6"/>
<dbReference type="GO" id="GO:0046872">
    <property type="term" value="F:metal ion binding"/>
    <property type="evidence" value="ECO:0007669"/>
    <property type="project" value="UniProtKB-KW"/>
</dbReference>
<keyword evidence="5 6" id="KW-0456">Lyase</keyword>